<evidence type="ECO:0000313" key="7">
    <source>
        <dbReference type="EMBL" id="TDK57093.1"/>
    </source>
</evidence>
<accession>A0A4R5VIY1</accession>
<keyword evidence="2 5" id="KW-0812">Transmembrane</keyword>
<evidence type="ECO:0000313" key="9">
    <source>
        <dbReference type="Proteomes" id="UP001178888"/>
    </source>
</evidence>
<feature type="transmembrane region" description="Helical" evidence="5">
    <location>
        <begin position="36"/>
        <end position="57"/>
    </location>
</feature>
<dbReference type="RefSeq" id="WP_133339458.1">
    <property type="nucleotide sequence ID" value="NZ_JAVGVR010000001.1"/>
</dbReference>
<dbReference type="HAMAP" id="MF_01536">
    <property type="entry name" value="UPF0344"/>
    <property type="match status" value="1"/>
</dbReference>
<gene>
    <name evidence="7" type="ORF">E2K98_26455</name>
    <name evidence="6" type="ORF">RCG21_08980</name>
</gene>
<dbReference type="InterPro" id="IPR010899">
    <property type="entry name" value="UPF0344"/>
</dbReference>
<evidence type="ECO:0000256" key="3">
    <source>
        <dbReference type="ARBA" id="ARBA00022989"/>
    </source>
</evidence>
<evidence type="ECO:0000256" key="4">
    <source>
        <dbReference type="ARBA" id="ARBA00023136"/>
    </source>
</evidence>
<dbReference type="AlphaFoldDB" id="A0A4R5VIY1"/>
<comment type="subcellular location">
    <subcellularLocation>
        <location evidence="5">Cell membrane</location>
        <topology evidence="5">Multi-pass membrane protein</topology>
    </subcellularLocation>
</comment>
<evidence type="ECO:0000256" key="1">
    <source>
        <dbReference type="ARBA" id="ARBA00022475"/>
    </source>
</evidence>
<reference evidence="7 8" key="1">
    <citation type="submission" date="2019-03" db="EMBL/GenBank/DDBJ databases">
        <title>Bacillus niacini sp. nov. a Nicotinate-Metabolizing Mesophile Isolated from Soil.</title>
        <authorList>
            <person name="Zhang G."/>
        </authorList>
    </citation>
    <scope>NUCLEOTIDE SEQUENCE [LARGE SCALE GENOMIC DNA]</scope>
    <source>
        <strain evidence="7 8">WN066</strain>
    </source>
</reference>
<keyword evidence="1 5" id="KW-1003">Cell membrane</keyword>
<comment type="caution">
    <text evidence="7">The sequence shown here is derived from an EMBL/GenBank/DDBJ whole genome shotgun (WGS) entry which is preliminary data.</text>
</comment>
<sequence>MIHAHITTWIVALILFFVALSLNKSGKTKGAKIVQMILRLFYLLIIATGVGLLSQVSIIDWKYILKAVAGLWVIGTFEMILTRVKNDRRTSVFWIQFVVAFALALYLGFAVLPMSFLHP</sequence>
<feature type="transmembrane region" description="Helical" evidence="5">
    <location>
        <begin position="63"/>
        <end position="81"/>
    </location>
</feature>
<dbReference type="Proteomes" id="UP001178888">
    <property type="component" value="Unassembled WGS sequence"/>
</dbReference>
<keyword evidence="9" id="KW-1185">Reference proteome</keyword>
<evidence type="ECO:0000313" key="8">
    <source>
        <dbReference type="Proteomes" id="UP000295132"/>
    </source>
</evidence>
<proteinExistence type="inferred from homology"/>
<feature type="transmembrane region" description="Helical" evidence="5">
    <location>
        <begin position="93"/>
        <end position="116"/>
    </location>
</feature>
<reference evidence="6" key="2">
    <citation type="submission" date="2023-08" db="EMBL/GenBank/DDBJ databases">
        <title>Nitrogen cycling bacteria in agricultural field soils.</title>
        <authorList>
            <person name="Jang J."/>
        </authorList>
    </citation>
    <scope>NUCLEOTIDE SEQUENCE</scope>
    <source>
        <strain evidence="6">PS3-36</strain>
    </source>
</reference>
<dbReference type="Proteomes" id="UP000295132">
    <property type="component" value="Unassembled WGS sequence"/>
</dbReference>
<comment type="similarity">
    <text evidence="5">Belongs to the UPF0344 family.</text>
</comment>
<protein>
    <recommendedName>
        <fullName evidence="5">UPF0344 protein E2K98_26455</fullName>
    </recommendedName>
</protein>
<evidence type="ECO:0000256" key="5">
    <source>
        <dbReference type="HAMAP-Rule" id="MF_01536"/>
    </source>
</evidence>
<organism evidence="7 8">
    <name type="scientific">Bacillus salipaludis</name>
    <dbReference type="NCBI Taxonomy" id="2547811"/>
    <lineage>
        <taxon>Bacteria</taxon>
        <taxon>Bacillati</taxon>
        <taxon>Bacillota</taxon>
        <taxon>Bacilli</taxon>
        <taxon>Bacillales</taxon>
        <taxon>Bacillaceae</taxon>
        <taxon>Bacillus</taxon>
    </lineage>
</organism>
<dbReference type="Pfam" id="PF07457">
    <property type="entry name" value="DUF1516"/>
    <property type="match status" value="1"/>
</dbReference>
<dbReference type="EMBL" id="JAVGVR010000001">
    <property type="protein sequence ID" value="MDQ6596506.1"/>
    <property type="molecule type" value="Genomic_DNA"/>
</dbReference>
<evidence type="ECO:0000256" key="2">
    <source>
        <dbReference type="ARBA" id="ARBA00022692"/>
    </source>
</evidence>
<keyword evidence="4 5" id="KW-0472">Membrane</keyword>
<dbReference type="EMBL" id="SMYO01000022">
    <property type="protein sequence ID" value="TDK57093.1"/>
    <property type="molecule type" value="Genomic_DNA"/>
</dbReference>
<dbReference type="GO" id="GO:0005886">
    <property type="term" value="C:plasma membrane"/>
    <property type="evidence" value="ECO:0007669"/>
    <property type="project" value="UniProtKB-SubCell"/>
</dbReference>
<evidence type="ECO:0000313" key="6">
    <source>
        <dbReference type="EMBL" id="MDQ6596506.1"/>
    </source>
</evidence>
<feature type="transmembrane region" description="Helical" evidence="5">
    <location>
        <begin position="6"/>
        <end position="24"/>
    </location>
</feature>
<keyword evidence="3 5" id="KW-1133">Transmembrane helix</keyword>
<name>A0A4R5VIY1_9BACI</name>